<reference evidence="2 3" key="1">
    <citation type="submission" date="2015-04" db="EMBL/GenBank/DDBJ databases">
        <title>Comparative genomics of rhizobia nodulating Arachis hypogaea in China.</title>
        <authorList>
            <person name="Li Y."/>
        </authorList>
    </citation>
    <scope>NUCLEOTIDE SEQUENCE [LARGE SCALE GENOMIC DNA]</scope>
    <source>
        <strain evidence="2 3">CCBAU 51757</strain>
    </source>
</reference>
<gene>
    <name evidence="2" type="ORF">XH99_12865</name>
</gene>
<sequence>MDEREQFTPRLFQWKPDSKGRHKGPRKARAFALQSSLVRRLMLLLHITYTCARAFSSLIRVERSKSAPTLLYSMFLIDELKRDLLWSKCETA</sequence>
<name>A0A4Q0S5G8_9BRAD</name>
<protein>
    <submittedName>
        <fullName evidence="2">Uncharacterized protein</fullName>
    </submittedName>
</protein>
<keyword evidence="3" id="KW-1185">Reference proteome</keyword>
<dbReference type="Proteomes" id="UP000289546">
    <property type="component" value="Unassembled WGS sequence"/>
</dbReference>
<evidence type="ECO:0000313" key="3">
    <source>
        <dbReference type="Proteomes" id="UP000289546"/>
    </source>
</evidence>
<accession>A0A4Q0S5G8</accession>
<feature type="region of interest" description="Disordered" evidence="1">
    <location>
        <begin position="1"/>
        <end position="26"/>
    </location>
</feature>
<proteinExistence type="predicted"/>
<evidence type="ECO:0000313" key="2">
    <source>
        <dbReference type="EMBL" id="RXH29715.1"/>
    </source>
</evidence>
<organism evidence="2 3">
    <name type="scientific">Bradyrhizobium nanningense</name>
    <dbReference type="NCBI Taxonomy" id="1325118"/>
    <lineage>
        <taxon>Bacteria</taxon>
        <taxon>Pseudomonadati</taxon>
        <taxon>Pseudomonadota</taxon>
        <taxon>Alphaproteobacteria</taxon>
        <taxon>Hyphomicrobiales</taxon>
        <taxon>Nitrobacteraceae</taxon>
        <taxon>Bradyrhizobium</taxon>
    </lineage>
</organism>
<dbReference type="AlphaFoldDB" id="A0A4Q0S5G8"/>
<evidence type="ECO:0000256" key="1">
    <source>
        <dbReference type="SAM" id="MobiDB-lite"/>
    </source>
</evidence>
<comment type="caution">
    <text evidence="2">The sequence shown here is derived from an EMBL/GenBank/DDBJ whole genome shotgun (WGS) entry which is preliminary data.</text>
</comment>
<dbReference type="EMBL" id="LBJQ01000070">
    <property type="protein sequence ID" value="RXH29715.1"/>
    <property type="molecule type" value="Genomic_DNA"/>
</dbReference>